<sequence length="80" mass="9584">MQKHSASPWTSAHNFASLRKSAPVIPSQHELLYHINFSFRLIHCHQKHRNLQQHFKKNPPYFIERIDQSEQHQNKSDDKI</sequence>
<dbReference type="WBParaSite" id="ALUE_0002026101-mRNA-1">
    <property type="protein sequence ID" value="ALUE_0002026101-mRNA-1"/>
    <property type="gene ID" value="ALUE_0002026101"/>
</dbReference>
<reference evidence="2" key="1">
    <citation type="submission" date="2017-02" db="UniProtKB">
        <authorList>
            <consortium name="WormBaseParasite"/>
        </authorList>
    </citation>
    <scope>IDENTIFICATION</scope>
</reference>
<proteinExistence type="predicted"/>
<dbReference type="Proteomes" id="UP000036681">
    <property type="component" value="Unplaced"/>
</dbReference>
<protein>
    <submittedName>
        <fullName evidence="2">Ovule protein</fullName>
    </submittedName>
</protein>
<dbReference type="AlphaFoldDB" id="A0A0M3IND3"/>
<accession>A0A0M3IND3</accession>
<evidence type="ECO:0000313" key="1">
    <source>
        <dbReference type="Proteomes" id="UP000036681"/>
    </source>
</evidence>
<name>A0A0M3IND3_ASCLU</name>
<keyword evidence="1" id="KW-1185">Reference proteome</keyword>
<evidence type="ECO:0000313" key="2">
    <source>
        <dbReference type="WBParaSite" id="ALUE_0002026101-mRNA-1"/>
    </source>
</evidence>
<organism evidence="1 2">
    <name type="scientific">Ascaris lumbricoides</name>
    <name type="common">Giant roundworm</name>
    <dbReference type="NCBI Taxonomy" id="6252"/>
    <lineage>
        <taxon>Eukaryota</taxon>
        <taxon>Metazoa</taxon>
        <taxon>Ecdysozoa</taxon>
        <taxon>Nematoda</taxon>
        <taxon>Chromadorea</taxon>
        <taxon>Rhabditida</taxon>
        <taxon>Spirurina</taxon>
        <taxon>Ascaridomorpha</taxon>
        <taxon>Ascaridoidea</taxon>
        <taxon>Ascarididae</taxon>
        <taxon>Ascaris</taxon>
    </lineage>
</organism>